<feature type="transmembrane region" description="Helical" evidence="6">
    <location>
        <begin position="87"/>
        <end position="111"/>
    </location>
</feature>
<dbReference type="GO" id="GO:0005886">
    <property type="term" value="C:plasma membrane"/>
    <property type="evidence" value="ECO:0007669"/>
    <property type="project" value="UniProtKB-SubCell"/>
</dbReference>
<protein>
    <recommendedName>
        <fullName evidence="7">Cardiolipin synthase N-terminal domain-containing protein</fullName>
    </recommendedName>
</protein>
<evidence type="ECO:0000259" key="7">
    <source>
        <dbReference type="Pfam" id="PF13396"/>
    </source>
</evidence>
<feature type="transmembrane region" description="Helical" evidence="6">
    <location>
        <begin position="7"/>
        <end position="34"/>
    </location>
</feature>
<evidence type="ECO:0000256" key="3">
    <source>
        <dbReference type="ARBA" id="ARBA00022692"/>
    </source>
</evidence>
<reference evidence="8 9" key="1">
    <citation type="journal article" date="2016" name="Nat. Commun.">
        <title>Thousands of microbial genomes shed light on interconnected biogeochemical processes in an aquifer system.</title>
        <authorList>
            <person name="Anantharaman K."/>
            <person name="Brown C.T."/>
            <person name="Hug L.A."/>
            <person name="Sharon I."/>
            <person name="Castelle C.J."/>
            <person name="Probst A.J."/>
            <person name="Thomas B.C."/>
            <person name="Singh A."/>
            <person name="Wilkins M.J."/>
            <person name="Karaoz U."/>
            <person name="Brodie E.L."/>
            <person name="Williams K.H."/>
            <person name="Hubbard S.S."/>
            <person name="Banfield J.F."/>
        </authorList>
    </citation>
    <scope>NUCLEOTIDE SEQUENCE [LARGE SCALE GENOMIC DNA]</scope>
</reference>
<dbReference type="InterPro" id="IPR027379">
    <property type="entry name" value="CLS_N"/>
</dbReference>
<evidence type="ECO:0000256" key="6">
    <source>
        <dbReference type="SAM" id="Phobius"/>
    </source>
</evidence>
<evidence type="ECO:0000256" key="4">
    <source>
        <dbReference type="ARBA" id="ARBA00022989"/>
    </source>
</evidence>
<dbReference type="STRING" id="1798375.A2773_07070"/>
<gene>
    <name evidence="8" type="ORF">A2773_07070</name>
</gene>
<proteinExistence type="predicted"/>
<dbReference type="AlphaFoldDB" id="A0A1F5ZR70"/>
<dbReference type="EMBL" id="MFJE01000011">
    <property type="protein sequence ID" value="OGG14834.1"/>
    <property type="molecule type" value="Genomic_DNA"/>
</dbReference>
<evidence type="ECO:0000256" key="5">
    <source>
        <dbReference type="ARBA" id="ARBA00023136"/>
    </source>
</evidence>
<keyword evidence="4 6" id="KW-1133">Transmembrane helix</keyword>
<sequence>MEIILGLLLNVGIFFVSLIVFAPTIFWILMLIDAIKRDYTDKNDKILWVLVIIFASFIGALIYYFMIKAKAKKGTGIEIKINNIITITFLLTGAFFPLGGIIGILLMWFWTNWPKNWKIIISLIFIALTILIYGSIFLVALMIPKNTNPI</sequence>
<name>A0A1F5ZR70_9BACT</name>
<dbReference type="Pfam" id="PF13396">
    <property type="entry name" value="PLDc_N"/>
    <property type="match status" value="1"/>
</dbReference>
<dbReference type="Proteomes" id="UP000177383">
    <property type="component" value="Unassembled WGS sequence"/>
</dbReference>
<evidence type="ECO:0000313" key="8">
    <source>
        <dbReference type="EMBL" id="OGG14834.1"/>
    </source>
</evidence>
<evidence type="ECO:0000313" key="9">
    <source>
        <dbReference type="Proteomes" id="UP000177383"/>
    </source>
</evidence>
<evidence type="ECO:0000256" key="2">
    <source>
        <dbReference type="ARBA" id="ARBA00022475"/>
    </source>
</evidence>
<comment type="subcellular location">
    <subcellularLocation>
        <location evidence="1">Cell membrane</location>
        <topology evidence="1">Multi-pass membrane protein</topology>
    </subcellularLocation>
</comment>
<feature type="transmembrane region" description="Helical" evidence="6">
    <location>
        <begin position="117"/>
        <end position="143"/>
    </location>
</feature>
<evidence type="ECO:0000256" key="1">
    <source>
        <dbReference type="ARBA" id="ARBA00004651"/>
    </source>
</evidence>
<feature type="transmembrane region" description="Helical" evidence="6">
    <location>
        <begin position="46"/>
        <end position="66"/>
    </location>
</feature>
<keyword evidence="2" id="KW-1003">Cell membrane</keyword>
<organism evidence="8 9">
    <name type="scientific">Candidatus Gottesmanbacteria bacterium RIFCSPHIGHO2_01_FULL_39_10</name>
    <dbReference type="NCBI Taxonomy" id="1798375"/>
    <lineage>
        <taxon>Bacteria</taxon>
        <taxon>Candidatus Gottesmaniibacteriota</taxon>
    </lineage>
</organism>
<comment type="caution">
    <text evidence="8">The sequence shown here is derived from an EMBL/GenBank/DDBJ whole genome shotgun (WGS) entry which is preliminary data.</text>
</comment>
<feature type="domain" description="Cardiolipin synthase N-terminal" evidence="7">
    <location>
        <begin position="25"/>
        <end position="65"/>
    </location>
</feature>
<keyword evidence="5 6" id="KW-0472">Membrane</keyword>
<keyword evidence="3 6" id="KW-0812">Transmembrane</keyword>
<accession>A0A1F5ZR70</accession>